<feature type="compositionally biased region" description="Polar residues" evidence="2">
    <location>
        <begin position="1"/>
        <end position="19"/>
    </location>
</feature>
<evidence type="ECO:0000313" key="3">
    <source>
        <dbReference type="EMBL" id="RCV86015.1"/>
    </source>
</evidence>
<protein>
    <submittedName>
        <fullName evidence="3">Uncharacterized protein</fullName>
    </submittedName>
</protein>
<keyword evidence="1" id="KW-0175">Coiled coil</keyword>
<dbReference type="AlphaFoldDB" id="A0A368TMW6"/>
<dbReference type="RefSeq" id="WP_114481104.1">
    <property type="nucleotide sequence ID" value="NZ_QPII01000035.1"/>
</dbReference>
<dbReference type="EMBL" id="QPII01000035">
    <property type="protein sequence ID" value="RCV86015.1"/>
    <property type="molecule type" value="Genomic_DNA"/>
</dbReference>
<evidence type="ECO:0000256" key="1">
    <source>
        <dbReference type="SAM" id="Coils"/>
    </source>
</evidence>
<gene>
    <name evidence="3" type="ORF">DU505_21955</name>
</gene>
<proteinExistence type="predicted"/>
<dbReference type="Proteomes" id="UP000252405">
    <property type="component" value="Unassembled WGS sequence"/>
</dbReference>
<evidence type="ECO:0000256" key="2">
    <source>
        <dbReference type="SAM" id="MobiDB-lite"/>
    </source>
</evidence>
<keyword evidence="4" id="KW-1185">Reference proteome</keyword>
<organism evidence="3 4">
    <name type="scientific">Billgrantia montanilacus</name>
    <dbReference type="NCBI Taxonomy" id="2282305"/>
    <lineage>
        <taxon>Bacteria</taxon>
        <taxon>Pseudomonadati</taxon>
        <taxon>Pseudomonadota</taxon>
        <taxon>Gammaproteobacteria</taxon>
        <taxon>Oceanospirillales</taxon>
        <taxon>Halomonadaceae</taxon>
        <taxon>Billgrantia</taxon>
    </lineage>
</organism>
<name>A0A368TMW6_9GAMM</name>
<accession>A0A368TMW6</accession>
<sequence length="1045" mass="116972">MTQDNTTQWPPFTPSTTAGGSIAGESQHVCQASEWVDILYLVGTGRFWLLTKDAAELLHEAAHELHQWASLEDPDQRNAILSEQAGIMECFLPASPVSFLTEADREKYQRLSRQLEDVPARSRGPETPMGQRMTGGYEMAAIIQEQQRLYQEGKRIARSAGYEIAGDRFYGPWEEEIQQALERYRQARRDAVRRPRVMPPSADEAEMAPLRTLQEALVEYQGFIQRCKTQTPNAASAECQLADMFTMEELRSGTLYGNYLESILDLAALGFATPEYALASPSPAAPTVRGGISDFDRYNDVLREQAELLAEVETKLQEWQASTGGHTALPLFLFSDERDRYQRMTEELDDLHERAKHATETMRPHRVLFWQADLADERNAFGYEKRQLDVLVRNDWPLREYSAAGGERSLSHVSLHVLMDRMATAERNAVAPLLVVDGVLPETLWEAPEQALSHWLTLKGCQPVDWRGEWHDNDLGLFQPERFFADLDAEDYEIASLADEAVRAGWGETLERILFTGPSKDTLRLFDASAQAQMLRMVGMTQGELKDEIPVAFSGPLRLAEPLEGELETHRFDVNADASDGPLRQEWELKGTYHLARGEVSLGVLELPKADEAPPVSVRLPARDNEERSLGRYALRLETVAKGFAGASLALTGKVGLSIDRELNVVADDHVSRLGIGTNIKAFAGVRGGLESRCELRWEPPEDIAMRAPMHQAMDAFTRRNQLRQLQEWRSLGMVKGSLEGGKGKGFELDYQLGIHNGKFVLRAKAALFFGPGAGGSLSMELDNRHLDLWLTMLHRDLAANGYEHLDWLDEEAFEEFSNLGYVLTLTLLNTGLLLAKGRAWLRQLREELTETDRAGQIAYVLTSRDGQEERQLRAWVQQLTPEALGALLWLLSSPPRAFEISLADSALGGLGMQTSFSEPQARDLQQMAIANCVGWIHEGVLGGVYGPVRPASGPNPGSLLFEQALIRLDRHGKRTHEVRGLGYCRNRYLLDRFMESPGLPGGQSRTTREKYLAAANSLGRHADTYCEYLPDGQGGMRVIYEEPQ</sequence>
<feature type="region of interest" description="Disordered" evidence="2">
    <location>
        <begin position="1"/>
        <end position="20"/>
    </location>
</feature>
<comment type="caution">
    <text evidence="3">The sequence shown here is derived from an EMBL/GenBank/DDBJ whole genome shotgun (WGS) entry which is preliminary data.</text>
</comment>
<evidence type="ECO:0000313" key="4">
    <source>
        <dbReference type="Proteomes" id="UP000252405"/>
    </source>
</evidence>
<dbReference type="OrthoDB" id="6172510at2"/>
<feature type="coiled-coil region" evidence="1">
    <location>
        <begin position="302"/>
        <end position="361"/>
    </location>
</feature>
<reference evidence="3 4" key="1">
    <citation type="submission" date="2018-07" db="EMBL/GenBank/DDBJ databases">
        <title>Halomonas montanilacus sp. nov., isolated from Lake Pengyan on Tibetan Plateau.</title>
        <authorList>
            <person name="Lu H."/>
            <person name="Xing P."/>
            <person name="Wu Q."/>
        </authorList>
    </citation>
    <scope>NUCLEOTIDE SEQUENCE [LARGE SCALE GENOMIC DNA]</scope>
    <source>
        <strain evidence="3 4">PYC7W</strain>
    </source>
</reference>